<feature type="transmembrane region" description="Helical" evidence="5">
    <location>
        <begin position="42"/>
        <end position="64"/>
    </location>
</feature>
<name>X0X2G0_9ZZZZ</name>
<keyword evidence="3 5" id="KW-1133">Transmembrane helix</keyword>
<accession>X0X2G0</accession>
<dbReference type="EMBL" id="BARS01049832">
    <property type="protein sequence ID" value="GAG37210.1"/>
    <property type="molecule type" value="Genomic_DNA"/>
</dbReference>
<evidence type="ECO:0000256" key="1">
    <source>
        <dbReference type="ARBA" id="ARBA00004141"/>
    </source>
</evidence>
<evidence type="ECO:0000256" key="5">
    <source>
        <dbReference type="SAM" id="Phobius"/>
    </source>
</evidence>
<organism evidence="6">
    <name type="scientific">marine sediment metagenome</name>
    <dbReference type="NCBI Taxonomy" id="412755"/>
    <lineage>
        <taxon>unclassified sequences</taxon>
        <taxon>metagenomes</taxon>
        <taxon>ecological metagenomes</taxon>
    </lineage>
</organism>
<proteinExistence type="predicted"/>
<keyword evidence="2 5" id="KW-0812">Transmembrane</keyword>
<reference evidence="6" key="1">
    <citation type="journal article" date="2014" name="Front. Microbiol.">
        <title>High frequency of phylogenetically diverse reductive dehalogenase-homologous genes in deep subseafloor sedimentary metagenomes.</title>
        <authorList>
            <person name="Kawai M."/>
            <person name="Futagami T."/>
            <person name="Toyoda A."/>
            <person name="Takaki Y."/>
            <person name="Nishi S."/>
            <person name="Hori S."/>
            <person name="Arai W."/>
            <person name="Tsubouchi T."/>
            <person name="Morono Y."/>
            <person name="Uchiyama I."/>
            <person name="Ito T."/>
            <person name="Fujiyama A."/>
            <person name="Inagaki F."/>
            <person name="Takami H."/>
        </authorList>
    </citation>
    <scope>NUCLEOTIDE SEQUENCE</scope>
    <source>
        <strain evidence="6">Expedition CK06-06</strain>
    </source>
</reference>
<comment type="caution">
    <text evidence="6">The sequence shown here is derived from an EMBL/GenBank/DDBJ whole genome shotgun (WGS) entry which is preliminary data.</text>
</comment>
<evidence type="ECO:0008006" key="7">
    <source>
        <dbReference type="Google" id="ProtNLM"/>
    </source>
</evidence>
<evidence type="ECO:0000313" key="6">
    <source>
        <dbReference type="EMBL" id="GAG37210.1"/>
    </source>
</evidence>
<keyword evidence="4 5" id="KW-0472">Membrane</keyword>
<evidence type="ECO:0000256" key="4">
    <source>
        <dbReference type="ARBA" id="ARBA00023136"/>
    </source>
</evidence>
<dbReference type="GO" id="GO:0016020">
    <property type="term" value="C:membrane"/>
    <property type="evidence" value="ECO:0007669"/>
    <property type="project" value="UniProtKB-SubCell"/>
</dbReference>
<dbReference type="AlphaFoldDB" id="X0X2G0"/>
<dbReference type="Pfam" id="PF01925">
    <property type="entry name" value="TauE"/>
    <property type="match status" value="1"/>
</dbReference>
<feature type="non-terminal residue" evidence="6">
    <location>
        <position position="1"/>
    </location>
</feature>
<sequence>LPAYSIGYVNLTSWFLLAVTSIGMAQVGAITTHKLPAKQLRYIFIAVMFYMGLKMVGVFDWLGWPI</sequence>
<protein>
    <recommendedName>
        <fullName evidence="7">Membrane transporter protein</fullName>
    </recommendedName>
</protein>
<dbReference type="InterPro" id="IPR002781">
    <property type="entry name" value="TM_pro_TauE-like"/>
</dbReference>
<evidence type="ECO:0000256" key="3">
    <source>
        <dbReference type="ARBA" id="ARBA00022989"/>
    </source>
</evidence>
<evidence type="ECO:0000256" key="2">
    <source>
        <dbReference type="ARBA" id="ARBA00022692"/>
    </source>
</evidence>
<feature type="transmembrane region" description="Helical" evidence="5">
    <location>
        <begin position="12"/>
        <end position="30"/>
    </location>
</feature>
<comment type="subcellular location">
    <subcellularLocation>
        <location evidence="1">Membrane</location>
        <topology evidence="1">Multi-pass membrane protein</topology>
    </subcellularLocation>
</comment>
<gene>
    <name evidence="6" type="ORF">S01H1_74476</name>
</gene>